<organism evidence="2 3">
    <name type="scientific">Paenibacillus plantiphilus</name>
    <dbReference type="NCBI Taxonomy" id="2905650"/>
    <lineage>
        <taxon>Bacteria</taxon>
        <taxon>Bacillati</taxon>
        <taxon>Bacillota</taxon>
        <taxon>Bacilli</taxon>
        <taxon>Bacillales</taxon>
        <taxon>Paenibacillaceae</taxon>
        <taxon>Paenibacillus</taxon>
    </lineage>
</organism>
<feature type="domain" description="SLH" evidence="1">
    <location>
        <begin position="632"/>
        <end position="695"/>
    </location>
</feature>
<accession>A0ABN8GS08</accession>
<dbReference type="PANTHER" id="PTHR43308">
    <property type="entry name" value="OUTER MEMBRANE PROTEIN ALPHA-RELATED"/>
    <property type="match status" value="1"/>
</dbReference>
<sequence length="761" mass="81533">MTTVSFTIDKTAPVVAGVTNGESYKDPVTVSFDEGTATLNGAAFVSGTEIEEAGVYTLVVTDAAGNVATVSFTIDNVAPAVTGVVEGGFYKSVTPDFNEGTASLNGNAYLHGTTIDGDGAYTLVVTDAAGNATTVQFQIDATAPTGTVIIQAGAEWTNVTDVALSLTSNDGNNGSGIVEMRFSNNGSDWESWEPSAITKAWSLVTGDGEKTVYVQFKDKAGNVSGTINDVIKLDQTIPTGTIAINSGATTTSAKLVTLALTSSDGAGSGVTEMRFSEDNVTWLNWENVLSTKNWSFTGGSGLKNLYVQFRDAAGNVSVANTASITYQESSSSNGGASGSTGSTEVASNLDVVISMGSKSENAAKVDITMAEGKKVSTVFLEEAQLKGMLNESSDRPVITITVRNNSDTVNVEMNAALLQSLENNNAIIQVHTENVVYTLPLDQVSVNKWRNQLGADTPLEDMKIQVQMIHLPNSAFAFNNSGDGQVSLVAPPVSFFIKGLHGNKEIELNHFDTFVERRIAIPAGMDPTRITTGVKLMSDGTIIHIPTKVVREGERDYAILNSMTNSIYGLIYNEKTFTDVSTHWAQKSINDLASRLVINGADKQRFLPNSEITRAEFMAIIIRALGLSSADKTFHFKDLAEKAWYHQAVQIGYSYGLVDGHSDGSFKPNEKITRQEAMVILSRAMKLVGLNKEIDNTKQQELVNNFADSEQLSSWARQAAALTIESDVIGGYNGELRPLQNITRAETAAIIQRFLQKAELI</sequence>
<evidence type="ECO:0000313" key="3">
    <source>
        <dbReference type="Proteomes" id="UP000838686"/>
    </source>
</evidence>
<keyword evidence="3" id="KW-1185">Reference proteome</keyword>
<dbReference type="EMBL" id="CAKMMF010000026">
    <property type="protein sequence ID" value="CAH1216517.1"/>
    <property type="molecule type" value="Genomic_DNA"/>
</dbReference>
<reference evidence="2" key="1">
    <citation type="submission" date="2022-01" db="EMBL/GenBank/DDBJ databases">
        <authorList>
            <person name="Criscuolo A."/>
        </authorList>
    </citation>
    <scope>NUCLEOTIDE SEQUENCE</scope>
    <source>
        <strain evidence="2">CIP111893</strain>
    </source>
</reference>
<dbReference type="PANTHER" id="PTHR43308:SF5">
    <property type="entry name" value="S-LAYER PROTEIN _ PEPTIDOGLYCAN ENDO-BETA-N-ACETYLGLUCOSAMINIDASE"/>
    <property type="match status" value="1"/>
</dbReference>
<dbReference type="Proteomes" id="UP000838686">
    <property type="component" value="Unassembled WGS sequence"/>
</dbReference>
<comment type="caution">
    <text evidence="2">The sequence shown here is derived from an EMBL/GenBank/DDBJ whole genome shotgun (WGS) entry which is preliminary data.</text>
</comment>
<feature type="domain" description="SLH" evidence="1">
    <location>
        <begin position="572"/>
        <end position="631"/>
    </location>
</feature>
<dbReference type="InterPro" id="IPR001119">
    <property type="entry name" value="SLH_dom"/>
</dbReference>
<gene>
    <name evidence="2" type="ORF">PAECIP111893_04146</name>
</gene>
<evidence type="ECO:0000313" key="2">
    <source>
        <dbReference type="EMBL" id="CAH1216517.1"/>
    </source>
</evidence>
<dbReference type="Pfam" id="PF00395">
    <property type="entry name" value="SLH"/>
    <property type="match status" value="3"/>
</dbReference>
<proteinExistence type="predicted"/>
<name>A0ABN8GS08_9BACL</name>
<protein>
    <recommendedName>
        <fullName evidence="1">SLH domain-containing protein</fullName>
    </recommendedName>
</protein>
<evidence type="ECO:0000259" key="1">
    <source>
        <dbReference type="PROSITE" id="PS51272"/>
    </source>
</evidence>
<feature type="domain" description="SLH" evidence="1">
    <location>
        <begin position="703"/>
        <end position="761"/>
    </location>
</feature>
<dbReference type="InterPro" id="IPR051465">
    <property type="entry name" value="Cell_Envelope_Struct_Comp"/>
</dbReference>
<dbReference type="PROSITE" id="PS51272">
    <property type="entry name" value="SLH"/>
    <property type="match status" value="3"/>
</dbReference>